<dbReference type="AlphaFoldDB" id="A0A6J4SSW8"/>
<accession>A0A6J4SSW8</accession>
<dbReference type="Gene3D" id="3.40.50.300">
    <property type="entry name" value="P-loop containing nucleotide triphosphate hydrolases"/>
    <property type="match status" value="1"/>
</dbReference>
<protein>
    <submittedName>
        <fullName evidence="1">Uncharacterized protein</fullName>
    </submittedName>
</protein>
<dbReference type="InterPro" id="IPR027417">
    <property type="entry name" value="P-loop_NTPase"/>
</dbReference>
<name>A0A6J4SSW8_9ACTN</name>
<reference evidence="1" key="1">
    <citation type="submission" date="2020-02" db="EMBL/GenBank/DDBJ databases">
        <authorList>
            <person name="Meier V. D."/>
        </authorList>
    </citation>
    <scope>NUCLEOTIDE SEQUENCE</scope>
    <source>
        <strain evidence="1">AVDCRST_MAG67</strain>
    </source>
</reference>
<proteinExistence type="predicted"/>
<dbReference type="Pfam" id="PF13671">
    <property type="entry name" value="AAA_33"/>
    <property type="match status" value="1"/>
</dbReference>
<dbReference type="SUPFAM" id="SSF52540">
    <property type="entry name" value="P-loop containing nucleoside triphosphate hydrolases"/>
    <property type="match status" value="1"/>
</dbReference>
<organism evidence="1">
    <name type="scientific">uncultured Solirubrobacteraceae bacterium</name>
    <dbReference type="NCBI Taxonomy" id="1162706"/>
    <lineage>
        <taxon>Bacteria</taxon>
        <taxon>Bacillati</taxon>
        <taxon>Actinomycetota</taxon>
        <taxon>Thermoleophilia</taxon>
        <taxon>Solirubrobacterales</taxon>
        <taxon>Solirubrobacteraceae</taxon>
        <taxon>environmental samples</taxon>
    </lineage>
</organism>
<sequence length="77" mass="8030">MPSVLVTGPPASGKSFVASIVADRLGVPLIAKDAIKETLFETLGTGDVAWSQRLGRATLALMLSALEGQLRAGRPVR</sequence>
<gene>
    <name evidence="1" type="ORF">AVDCRST_MAG67-2235</name>
</gene>
<evidence type="ECO:0000313" key="1">
    <source>
        <dbReference type="EMBL" id="CAA9504483.1"/>
    </source>
</evidence>
<dbReference type="EMBL" id="CADCVQ010000089">
    <property type="protein sequence ID" value="CAA9504483.1"/>
    <property type="molecule type" value="Genomic_DNA"/>
</dbReference>